<dbReference type="RefSeq" id="WP_138853712.1">
    <property type="nucleotide sequence ID" value="NZ_CP040710.1"/>
</dbReference>
<dbReference type="AlphaFoldDB" id="A0A5B7SW15"/>
<evidence type="ECO:0000313" key="6">
    <source>
        <dbReference type="EMBL" id="QCX01373.1"/>
    </source>
</evidence>
<proteinExistence type="inferred from homology"/>
<keyword evidence="2" id="KW-0479">Metal-binding</keyword>
<gene>
    <name evidence="6" type="ORF">FGM00_15105</name>
</gene>
<dbReference type="GO" id="GO:0046872">
    <property type="term" value="F:metal ion binding"/>
    <property type="evidence" value="ECO:0007669"/>
    <property type="project" value="UniProtKB-KW"/>
</dbReference>
<dbReference type="GO" id="GO:0004065">
    <property type="term" value="F:arylsulfatase activity"/>
    <property type="evidence" value="ECO:0007669"/>
    <property type="project" value="TreeGrafter"/>
</dbReference>
<dbReference type="CDD" id="cd16025">
    <property type="entry name" value="PAS_like"/>
    <property type="match status" value="1"/>
</dbReference>
<dbReference type="OrthoDB" id="9765065at2"/>
<dbReference type="PROSITE" id="PS00149">
    <property type="entry name" value="SULFATASE_2"/>
    <property type="match status" value="1"/>
</dbReference>
<dbReference type="KEGG" id="asag:FGM00_15105"/>
<evidence type="ECO:0000256" key="1">
    <source>
        <dbReference type="ARBA" id="ARBA00008779"/>
    </source>
</evidence>
<dbReference type="SUPFAM" id="SSF53649">
    <property type="entry name" value="Alkaline phosphatase-like"/>
    <property type="match status" value="1"/>
</dbReference>
<accession>A0A5B7SW15</accession>
<feature type="domain" description="Sulfatase N-terminal" evidence="5">
    <location>
        <begin position="45"/>
        <end position="411"/>
    </location>
</feature>
<name>A0A5B7SW15_9FLAO</name>
<dbReference type="InterPro" id="IPR017850">
    <property type="entry name" value="Alkaline_phosphatase_core_sf"/>
</dbReference>
<comment type="similarity">
    <text evidence="1">Belongs to the sulfatase family.</text>
</comment>
<sequence length="553" mass="61257">MININFIFKLLASLVLRAFPLGLASVLAVLFLSCEEKKSQVPARPNIILIVADDLGYSDIGAYGGEIFTPNLNQMAKEGIRLSNMHNAGMCVISRSSMLSGQWWPKVGFGIEKGTNLAQVLQSEGYRTGLVGKWHLDGEPNDKGFDSFFGFLGGYSSYFNGSTDYRMNKEVYDDFGENFYSTDAFSAKAVDFISPKSDEEDDPFFLYLSYQAPHNPLQAYKEDIMAYRGSYSKGWQAVRDARVQKQLTLGLLNADTPLPEYPENLPDWETLSPAQKDLEDLRMAVYAAMVERMDRGIGQLMAALKANGQDQNTLILFLSDNGTDSFSVMDSVMLSKGLLPGDAGSNYQPGTGWAYASVTPKRLYKISQHGGGVKTGALAWWPARIDRPNVIKSEPLHVVDIMPTVLEAAGITDSNTLANSSAFAGKSVLPILNGEPWERKSPLFFQFMDNRAIRTDTWSLVEVDGSGWELYDNDKDPLETSDVSREHPSIVNELENKWLAWWVAESGTNDYKPESTMKSPHYSPQGDRGSGKVYVPSAMPDSLSFELGKVTIE</sequence>
<dbReference type="PANTHER" id="PTHR42693:SF33">
    <property type="entry name" value="ARYLSULFATASE"/>
    <property type="match status" value="1"/>
</dbReference>
<dbReference type="Pfam" id="PF00884">
    <property type="entry name" value="Sulfatase"/>
    <property type="match status" value="1"/>
</dbReference>
<dbReference type="Proteomes" id="UP000310017">
    <property type="component" value="Chromosome"/>
</dbReference>
<dbReference type="InterPro" id="IPR024607">
    <property type="entry name" value="Sulfatase_CS"/>
</dbReference>
<dbReference type="Gene3D" id="3.30.1120.10">
    <property type="match status" value="1"/>
</dbReference>
<protein>
    <submittedName>
        <fullName evidence="6">Arylsulfatase</fullName>
    </submittedName>
</protein>
<dbReference type="Gene3D" id="3.40.720.10">
    <property type="entry name" value="Alkaline Phosphatase, subunit A"/>
    <property type="match status" value="1"/>
</dbReference>
<keyword evidence="7" id="KW-1185">Reference proteome</keyword>
<evidence type="ECO:0000256" key="4">
    <source>
        <dbReference type="ARBA" id="ARBA00022837"/>
    </source>
</evidence>
<dbReference type="EMBL" id="CP040710">
    <property type="protein sequence ID" value="QCX01373.1"/>
    <property type="molecule type" value="Genomic_DNA"/>
</dbReference>
<keyword evidence="4" id="KW-0106">Calcium</keyword>
<reference evidence="6 7" key="1">
    <citation type="submission" date="2019-05" db="EMBL/GenBank/DDBJ databases">
        <title>Genome sequencing of F202Z8.</title>
        <authorList>
            <person name="Kwon Y.M."/>
        </authorList>
    </citation>
    <scope>NUCLEOTIDE SEQUENCE [LARGE SCALE GENOMIC DNA]</scope>
    <source>
        <strain evidence="6 7">F202Z8</strain>
    </source>
</reference>
<keyword evidence="3" id="KW-0378">Hydrolase</keyword>
<dbReference type="InterPro" id="IPR000917">
    <property type="entry name" value="Sulfatase_N"/>
</dbReference>
<dbReference type="InterPro" id="IPR050738">
    <property type="entry name" value="Sulfatase"/>
</dbReference>
<evidence type="ECO:0000256" key="2">
    <source>
        <dbReference type="ARBA" id="ARBA00022723"/>
    </source>
</evidence>
<evidence type="ECO:0000256" key="3">
    <source>
        <dbReference type="ARBA" id="ARBA00022801"/>
    </source>
</evidence>
<organism evidence="6 7">
    <name type="scientific">Aggregatimonas sangjinii</name>
    <dbReference type="NCBI Taxonomy" id="2583587"/>
    <lineage>
        <taxon>Bacteria</taxon>
        <taxon>Pseudomonadati</taxon>
        <taxon>Bacteroidota</taxon>
        <taxon>Flavobacteriia</taxon>
        <taxon>Flavobacteriales</taxon>
        <taxon>Flavobacteriaceae</taxon>
        <taxon>Aggregatimonas</taxon>
    </lineage>
</organism>
<evidence type="ECO:0000259" key="5">
    <source>
        <dbReference type="Pfam" id="PF00884"/>
    </source>
</evidence>
<evidence type="ECO:0000313" key="7">
    <source>
        <dbReference type="Proteomes" id="UP000310017"/>
    </source>
</evidence>
<dbReference type="PANTHER" id="PTHR42693">
    <property type="entry name" value="ARYLSULFATASE FAMILY MEMBER"/>
    <property type="match status" value="1"/>
</dbReference>